<name>A0A024TTJ3_9STRA</name>
<evidence type="ECO:0000313" key="2">
    <source>
        <dbReference type="EMBL" id="ETV97460.1"/>
    </source>
</evidence>
<gene>
    <name evidence="2" type="ORF">H310_09389</name>
</gene>
<organism evidence="2">
    <name type="scientific">Aphanomyces invadans</name>
    <dbReference type="NCBI Taxonomy" id="157072"/>
    <lineage>
        <taxon>Eukaryota</taxon>
        <taxon>Sar</taxon>
        <taxon>Stramenopiles</taxon>
        <taxon>Oomycota</taxon>
        <taxon>Saprolegniomycetes</taxon>
        <taxon>Saprolegniales</taxon>
        <taxon>Verrucalvaceae</taxon>
        <taxon>Aphanomyces</taxon>
    </lineage>
</organism>
<accession>A0A024TTJ3</accession>
<dbReference type="VEuPathDB" id="FungiDB:H310_09389"/>
<dbReference type="EMBL" id="KI913972">
    <property type="protein sequence ID" value="ETV97460.1"/>
    <property type="molecule type" value="Genomic_DNA"/>
</dbReference>
<evidence type="ECO:0008006" key="3">
    <source>
        <dbReference type="Google" id="ProtNLM"/>
    </source>
</evidence>
<proteinExistence type="predicted"/>
<dbReference type="GeneID" id="20086439"/>
<sequence>MASLRDRGNTFTNTQQKHNFSGKHELYGLKIGVSVSPEDRMVDMSTYQPGFVSDMTIFRSRNDIHAQAMTKTPDEVAANDNVHPKKKPVQGAWPQ</sequence>
<evidence type="ECO:0000256" key="1">
    <source>
        <dbReference type="SAM" id="MobiDB-lite"/>
    </source>
</evidence>
<dbReference type="OrthoDB" id="10579309at2759"/>
<dbReference type="AlphaFoldDB" id="A0A024TTJ3"/>
<feature type="region of interest" description="Disordered" evidence="1">
    <location>
        <begin position="76"/>
        <end position="95"/>
    </location>
</feature>
<dbReference type="RefSeq" id="XP_008873669.1">
    <property type="nucleotide sequence ID" value="XM_008875447.1"/>
</dbReference>
<reference evidence="2" key="1">
    <citation type="submission" date="2013-12" db="EMBL/GenBank/DDBJ databases">
        <title>The Genome Sequence of Aphanomyces invadans NJM9701.</title>
        <authorList>
            <consortium name="The Broad Institute Genomics Platform"/>
            <person name="Russ C."/>
            <person name="Tyler B."/>
            <person name="van West P."/>
            <person name="Dieguez-Uribeondo J."/>
            <person name="Young S.K."/>
            <person name="Zeng Q."/>
            <person name="Gargeya S."/>
            <person name="Fitzgerald M."/>
            <person name="Abouelleil A."/>
            <person name="Alvarado L."/>
            <person name="Chapman S.B."/>
            <person name="Gainer-Dewar J."/>
            <person name="Goldberg J."/>
            <person name="Griggs A."/>
            <person name="Gujja S."/>
            <person name="Hansen M."/>
            <person name="Howarth C."/>
            <person name="Imamovic A."/>
            <person name="Ireland A."/>
            <person name="Larimer J."/>
            <person name="McCowan C."/>
            <person name="Murphy C."/>
            <person name="Pearson M."/>
            <person name="Poon T.W."/>
            <person name="Priest M."/>
            <person name="Roberts A."/>
            <person name="Saif S."/>
            <person name="Shea T."/>
            <person name="Sykes S."/>
            <person name="Wortman J."/>
            <person name="Nusbaum C."/>
            <person name="Birren B."/>
        </authorList>
    </citation>
    <scope>NUCLEOTIDE SEQUENCE [LARGE SCALE GENOMIC DNA]</scope>
    <source>
        <strain evidence="2">NJM9701</strain>
    </source>
</reference>
<protein>
    <recommendedName>
        <fullName evidence="3">DDE Tnp4 domain-containing protein</fullName>
    </recommendedName>
</protein>